<evidence type="ECO:0000256" key="2">
    <source>
        <dbReference type="ARBA" id="ARBA00010790"/>
    </source>
</evidence>
<keyword evidence="3" id="KW-0285">Flavoprotein</keyword>
<sequence>MKIRDIRTLPAGTVVDTDLALIGSGPSGMTIAREFAGSHTDVLILESGGIELDPAIQKLNAVENIGEPGLRKNSPPPHRGYTGEYEWLNDIQAFELRNRILGGSSHTWVGKCAAFDEMDYACRPWIPQSGWPISGKELAPYVDRAGNILNLGPNIYDERLRKFLHSPPEDSKFDPALLRPFFWQFSYSRGSAKQPMRFAAEYGHLDAPNVQILTYATVTEIRTDDMAGHIISLEARSADGSRVIVRPRLLVLCAGGIENARLLLASDRQNPQGIGNGHDVVGRYLADHPRTVLGYFPEDPAGMIQERFGFYGLVGSEKLHYYLHGLALSPRLQEEEGLLNCAAFVAKTHAQDDPWSALRRLAHRSSKSALNDIMAIASSPGMLTRGAYSRLVKKRGVLHKFDQMRIECMSEQRPDPDSRVSLSAKRDKLGVRQARVDWRISAQEIASAARLARTISSEFARIGLPRPNLADWIAADAPENANFSDMAHPAGTTRMGRSPETSVVDENAKVHGVEGLYIAGSSVFPTPGHANPTLMVVALAVRLADHLKSRLGQ</sequence>
<accession>A0A432VBR3</accession>
<evidence type="ECO:0000256" key="5">
    <source>
        <dbReference type="ARBA" id="ARBA00023002"/>
    </source>
</evidence>
<organism evidence="8 9">
    <name type="scientific">Borborobacter arsenicus</name>
    <dbReference type="NCBI Taxonomy" id="1851146"/>
    <lineage>
        <taxon>Bacteria</taxon>
        <taxon>Pseudomonadati</taxon>
        <taxon>Pseudomonadota</taxon>
        <taxon>Alphaproteobacteria</taxon>
        <taxon>Hyphomicrobiales</taxon>
        <taxon>Phyllobacteriaceae</taxon>
        <taxon>Borborobacter</taxon>
    </lineage>
</organism>
<keyword evidence="4" id="KW-0274">FAD</keyword>
<feature type="domain" description="Glucose-methanol-choline oxidoreductase N-terminal" evidence="6">
    <location>
        <begin position="206"/>
        <end position="289"/>
    </location>
</feature>
<evidence type="ECO:0000256" key="3">
    <source>
        <dbReference type="ARBA" id="ARBA00022630"/>
    </source>
</evidence>
<protein>
    <submittedName>
        <fullName evidence="8">GMC family oxidoreductase</fullName>
    </submittedName>
</protein>
<dbReference type="Proteomes" id="UP000281647">
    <property type="component" value="Unassembled WGS sequence"/>
</dbReference>
<dbReference type="InterPro" id="IPR036188">
    <property type="entry name" value="FAD/NAD-bd_sf"/>
</dbReference>
<name>A0A432VBR3_9HYPH</name>
<evidence type="ECO:0000313" key="9">
    <source>
        <dbReference type="Proteomes" id="UP000281647"/>
    </source>
</evidence>
<comment type="cofactor">
    <cofactor evidence="1">
        <name>FAD</name>
        <dbReference type="ChEBI" id="CHEBI:57692"/>
    </cofactor>
</comment>
<dbReference type="SUPFAM" id="SSF51905">
    <property type="entry name" value="FAD/NAD(P)-binding domain"/>
    <property type="match status" value="1"/>
</dbReference>
<dbReference type="InterPro" id="IPR000172">
    <property type="entry name" value="GMC_OxRdtase_N"/>
</dbReference>
<evidence type="ECO:0000259" key="6">
    <source>
        <dbReference type="Pfam" id="PF00732"/>
    </source>
</evidence>
<feature type="domain" description="Glucose-methanol-choline oxidoreductase C-terminal" evidence="7">
    <location>
        <begin position="414"/>
        <end position="540"/>
    </location>
</feature>
<dbReference type="Pfam" id="PF00732">
    <property type="entry name" value="GMC_oxred_N"/>
    <property type="match status" value="1"/>
</dbReference>
<proteinExistence type="inferred from homology"/>
<dbReference type="InterPro" id="IPR051473">
    <property type="entry name" value="P2Ox-like"/>
</dbReference>
<dbReference type="PANTHER" id="PTHR42784">
    <property type="entry name" value="PYRANOSE 2-OXIDASE"/>
    <property type="match status" value="1"/>
</dbReference>
<dbReference type="PANTHER" id="PTHR42784:SF1">
    <property type="entry name" value="PYRANOSE 2-OXIDASE"/>
    <property type="match status" value="1"/>
</dbReference>
<reference evidence="8 9" key="1">
    <citation type="submission" date="2018-11" db="EMBL/GenBank/DDBJ databases">
        <title>Pseudaminobacter arsenicus sp. nov., an arsenic-resistant bacterium isolated from arsenic-rich aquifers.</title>
        <authorList>
            <person name="Mu Y."/>
        </authorList>
    </citation>
    <scope>NUCLEOTIDE SEQUENCE [LARGE SCALE GENOMIC DNA]</scope>
    <source>
        <strain evidence="8 9">CB3</strain>
    </source>
</reference>
<dbReference type="Gene3D" id="3.50.50.60">
    <property type="entry name" value="FAD/NAD(P)-binding domain"/>
    <property type="match status" value="2"/>
</dbReference>
<evidence type="ECO:0000259" key="7">
    <source>
        <dbReference type="Pfam" id="PF05199"/>
    </source>
</evidence>
<dbReference type="OrthoDB" id="9798604at2"/>
<dbReference type="GO" id="GO:0050660">
    <property type="term" value="F:flavin adenine dinucleotide binding"/>
    <property type="evidence" value="ECO:0007669"/>
    <property type="project" value="InterPro"/>
</dbReference>
<gene>
    <name evidence="8" type="ORF">EET67_01320</name>
</gene>
<evidence type="ECO:0000256" key="4">
    <source>
        <dbReference type="ARBA" id="ARBA00022827"/>
    </source>
</evidence>
<evidence type="ECO:0000256" key="1">
    <source>
        <dbReference type="ARBA" id="ARBA00001974"/>
    </source>
</evidence>
<comment type="similarity">
    <text evidence="2">Belongs to the GMC oxidoreductase family.</text>
</comment>
<dbReference type="EMBL" id="RKST01000001">
    <property type="protein sequence ID" value="RUM99566.1"/>
    <property type="molecule type" value="Genomic_DNA"/>
</dbReference>
<evidence type="ECO:0000313" key="8">
    <source>
        <dbReference type="EMBL" id="RUM99566.1"/>
    </source>
</evidence>
<comment type="caution">
    <text evidence="8">The sequence shown here is derived from an EMBL/GenBank/DDBJ whole genome shotgun (WGS) entry which is preliminary data.</text>
</comment>
<dbReference type="GO" id="GO:0016614">
    <property type="term" value="F:oxidoreductase activity, acting on CH-OH group of donors"/>
    <property type="evidence" value="ECO:0007669"/>
    <property type="project" value="InterPro"/>
</dbReference>
<dbReference type="AlphaFoldDB" id="A0A432VBR3"/>
<dbReference type="RefSeq" id="WP_128625805.1">
    <property type="nucleotide sequence ID" value="NZ_RKST01000001.1"/>
</dbReference>
<dbReference type="InterPro" id="IPR007867">
    <property type="entry name" value="GMC_OxRtase_C"/>
</dbReference>
<keyword evidence="9" id="KW-1185">Reference proteome</keyword>
<keyword evidence="5" id="KW-0560">Oxidoreductase</keyword>
<dbReference type="Pfam" id="PF05199">
    <property type="entry name" value="GMC_oxred_C"/>
    <property type="match status" value="1"/>
</dbReference>